<dbReference type="EMBL" id="BJMD01000010">
    <property type="protein sequence ID" value="GEB19209.1"/>
    <property type="molecule type" value="Genomic_DNA"/>
</dbReference>
<evidence type="ECO:0000313" key="3">
    <source>
        <dbReference type="Proteomes" id="UP000317715"/>
    </source>
</evidence>
<dbReference type="AlphaFoldDB" id="A0A4Y3NKG7"/>
<accession>A0A4Y3NKG7</accession>
<reference evidence="2 3" key="1">
    <citation type="submission" date="2019-06" db="EMBL/GenBank/DDBJ databases">
        <title>Whole genome shotgun sequence of Paenarthrobacter aurescens NBRC 12136.</title>
        <authorList>
            <person name="Hosoyama A."/>
            <person name="Uohara A."/>
            <person name="Ohji S."/>
            <person name="Ichikawa N."/>
        </authorList>
    </citation>
    <scope>NUCLEOTIDE SEQUENCE [LARGE SCALE GENOMIC DNA]</scope>
    <source>
        <strain evidence="2 3">NBRC 12136</strain>
    </source>
</reference>
<name>A0A4Y3NKG7_PAEAU</name>
<protein>
    <submittedName>
        <fullName evidence="2">Uncharacterized protein</fullName>
    </submittedName>
</protein>
<keyword evidence="3" id="KW-1185">Reference proteome</keyword>
<sequence>MVGWGPDLYRVASAAGHKAQQPADGGDDEEDDAYPEQPAEGFGETAYQEKNNCYYTSNDQKRIHGQHIPFRGIFDESPIPVHAFRFTSI</sequence>
<proteinExistence type="predicted"/>
<feature type="compositionally biased region" description="Acidic residues" evidence="1">
    <location>
        <begin position="25"/>
        <end position="34"/>
    </location>
</feature>
<dbReference type="Proteomes" id="UP000317715">
    <property type="component" value="Unassembled WGS sequence"/>
</dbReference>
<evidence type="ECO:0000256" key="1">
    <source>
        <dbReference type="SAM" id="MobiDB-lite"/>
    </source>
</evidence>
<evidence type="ECO:0000313" key="2">
    <source>
        <dbReference type="EMBL" id="GEB19209.1"/>
    </source>
</evidence>
<feature type="region of interest" description="Disordered" evidence="1">
    <location>
        <begin position="13"/>
        <end position="47"/>
    </location>
</feature>
<comment type="caution">
    <text evidence="2">The sequence shown here is derived from an EMBL/GenBank/DDBJ whole genome shotgun (WGS) entry which is preliminary data.</text>
</comment>
<organism evidence="2 3">
    <name type="scientific">Paenarthrobacter aurescens</name>
    <name type="common">Arthrobacter aurescens</name>
    <dbReference type="NCBI Taxonomy" id="43663"/>
    <lineage>
        <taxon>Bacteria</taxon>
        <taxon>Bacillati</taxon>
        <taxon>Actinomycetota</taxon>
        <taxon>Actinomycetes</taxon>
        <taxon>Micrococcales</taxon>
        <taxon>Micrococcaceae</taxon>
        <taxon>Paenarthrobacter</taxon>
    </lineage>
</organism>
<gene>
    <name evidence="2" type="ORF">AAU01_19640</name>
</gene>